<dbReference type="InterPro" id="IPR019734">
    <property type="entry name" value="TPR_rpt"/>
</dbReference>
<dbReference type="Pfam" id="PF13174">
    <property type="entry name" value="TPR_6"/>
    <property type="match status" value="1"/>
</dbReference>
<name>A0A6M1T228_9BACT</name>
<organism evidence="2 3">
    <name type="scientific">Fodinibius halophilus</name>
    <dbReference type="NCBI Taxonomy" id="1736908"/>
    <lineage>
        <taxon>Bacteria</taxon>
        <taxon>Pseudomonadati</taxon>
        <taxon>Balneolota</taxon>
        <taxon>Balneolia</taxon>
        <taxon>Balneolales</taxon>
        <taxon>Balneolaceae</taxon>
        <taxon>Fodinibius</taxon>
    </lineage>
</organism>
<dbReference type="EMBL" id="JAALLS010000007">
    <property type="protein sequence ID" value="NGP88049.1"/>
    <property type="molecule type" value="Genomic_DNA"/>
</dbReference>
<dbReference type="Pfam" id="PF17278">
    <property type="entry name" value="DUF5343"/>
    <property type="match status" value="1"/>
</dbReference>
<dbReference type="InterPro" id="IPR035235">
    <property type="entry name" value="DUF5343"/>
</dbReference>
<dbReference type="InterPro" id="IPR011990">
    <property type="entry name" value="TPR-like_helical_dom_sf"/>
</dbReference>
<evidence type="ECO:0000313" key="2">
    <source>
        <dbReference type="EMBL" id="NGP88049.1"/>
    </source>
</evidence>
<dbReference type="Gene3D" id="1.25.40.10">
    <property type="entry name" value="Tetratricopeptide repeat domain"/>
    <property type="match status" value="1"/>
</dbReference>
<evidence type="ECO:0000256" key="1">
    <source>
        <dbReference type="SAM" id="MobiDB-lite"/>
    </source>
</evidence>
<dbReference type="AlphaFoldDB" id="A0A6M1T228"/>
<dbReference type="Proteomes" id="UP000479132">
    <property type="component" value="Unassembled WGS sequence"/>
</dbReference>
<feature type="compositionally biased region" description="Polar residues" evidence="1">
    <location>
        <begin position="272"/>
        <end position="283"/>
    </location>
</feature>
<keyword evidence="3" id="KW-1185">Reference proteome</keyword>
<proteinExistence type="predicted"/>
<sequence>MKVSEAFLVNTKNFDTIINALVNHNAEEITIDSDLLERLGYADPNDLLVVRLLKDLDIIDNDGNPSTHFEEFKNPDTTHLALAKGLITAYEDVFKNYPKLYQASPDQVKEAFVDLFKDKKTDLIIKYISNTFYEVVNYVGINTVTSVLGNHNNEPEPVESGVAELSQAGSYQTKNLPSGETIGKSDVEDIISRLSGAQKNLDNNARVKDEESPVQKEPESPEPTPPPAEDEQAEAPSAEKEDSKESETNKVSENPVNNQPEPSPAKLDMPLNKSTEPEVNTQRGEPEHKVVQKALFRKSELLFKMKRWEELVPTLEKIISRYDNEKYPHLKNAVSKAVMRRAISLLKLNRSKEALPALNQVIARFKDSDNQDFYNQASHAMLYKAQILENSGDSQELLPLYNTIVDRLDESSEIQMLEKLDGIYLKRFDLILETNKKDQILDASSKLIERFKGSGRYTNYIQKAMIKRAETLDSMNRDEEALTAYDEFLDMFG</sequence>
<evidence type="ECO:0000313" key="3">
    <source>
        <dbReference type="Proteomes" id="UP000479132"/>
    </source>
</evidence>
<comment type="caution">
    <text evidence="2">The sequence shown here is derived from an EMBL/GenBank/DDBJ whole genome shotgun (WGS) entry which is preliminary data.</text>
</comment>
<dbReference type="SUPFAM" id="SSF48452">
    <property type="entry name" value="TPR-like"/>
    <property type="match status" value="1"/>
</dbReference>
<accession>A0A6M1T228</accession>
<feature type="compositionally biased region" description="Basic and acidic residues" evidence="1">
    <location>
        <begin position="237"/>
        <end position="250"/>
    </location>
</feature>
<feature type="compositionally biased region" description="Polar residues" evidence="1">
    <location>
        <begin position="251"/>
        <end position="260"/>
    </location>
</feature>
<protein>
    <submittedName>
        <fullName evidence="2">DUF5343 domain-containing protein</fullName>
    </submittedName>
</protein>
<dbReference type="RefSeq" id="WP_165267389.1">
    <property type="nucleotide sequence ID" value="NZ_JAALLS010000007.1"/>
</dbReference>
<reference evidence="2 3" key="1">
    <citation type="submission" date="2020-02" db="EMBL/GenBank/DDBJ databases">
        <title>Aliifodinibius halophilus 2W32, complete genome.</title>
        <authorList>
            <person name="Li Y."/>
            <person name="Wu S."/>
        </authorList>
    </citation>
    <scope>NUCLEOTIDE SEQUENCE [LARGE SCALE GENOMIC DNA]</scope>
    <source>
        <strain evidence="2 3">2W32</strain>
    </source>
</reference>
<feature type="compositionally biased region" description="Basic and acidic residues" evidence="1">
    <location>
        <begin position="205"/>
        <end position="219"/>
    </location>
</feature>
<feature type="region of interest" description="Disordered" evidence="1">
    <location>
        <begin position="196"/>
        <end position="287"/>
    </location>
</feature>
<gene>
    <name evidence="2" type="ORF">G3569_06760</name>
</gene>